<dbReference type="Gene3D" id="2.130.10.10">
    <property type="entry name" value="YVTN repeat-like/Quinoprotein amine dehydrogenase"/>
    <property type="match status" value="2"/>
</dbReference>
<reference evidence="3 4" key="1">
    <citation type="submission" date="2016-01" db="EMBL/GenBank/DDBJ databases">
        <title>The new phylogeny of the genus Mycobacterium.</title>
        <authorList>
            <person name="Tarcisio F."/>
            <person name="Conor M."/>
            <person name="Antonella G."/>
            <person name="Elisabetta G."/>
            <person name="Giulia F.S."/>
            <person name="Sara T."/>
            <person name="Anna F."/>
            <person name="Clotilde B."/>
            <person name="Roberto B."/>
            <person name="Veronica D.S."/>
            <person name="Fabio R."/>
            <person name="Monica P."/>
            <person name="Olivier J."/>
            <person name="Enrico T."/>
            <person name="Nicola S."/>
        </authorList>
    </citation>
    <scope>NUCLEOTIDE SEQUENCE [LARGE SCALE GENOMIC DNA]</scope>
    <source>
        <strain evidence="3 4">ATCC 700010</strain>
    </source>
</reference>
<dbReference type="EMBL" id="LQQA01000030">
    <property type="protein sequence ID" value="ORX11470.1"/>
    <property type="molecule type" value="Genomic_DNA"/>
</dbReference>
<accession>A0A1X2EZ25</accession>
<dbReference type="InterPro" id="IPR002372">
    <property type="entry name" value="PQQ_rpt_dom"/>
</dbReference>
<evidence type="ECO:0000313" key="4">
    <source>
        <dbReference type="Proteomes" id="UP000193964"/>
    </source>
</evidence>
<feature type="transmembrane region" description="Helical" evidence="1">
    <location>
        <begin position="70"/>
        <end position="88"/>
    </location>
</feature>
<keyword evidence="1" id="KW-0812">Transmembrane</keyword>
<organism evidence="3 4">
    <name type="scientific">Mycolicibacterium wolinskyi</name>
    <dbReference type="NCBI Taxonomy" id="59750"/>
    <lineage>
        <taxon>Bacteria</taxon>
        <taxon>Bacillati</taxon>
        <taxon>Actinomycetota</taxon>
        <taxon>Actinomycetes</taxon>
        <taxon>Mycobacteriales</taxon>
        <taxon>Mycobacteriaceae</taxon>
        <taxon>Mycolicibacterium</taxon>
    </lineage>
</organism>
<dbReference type="InterPro" id="IPR011047">
    <property type="entry name" value="Quinoprotein_ADH-like_sf"/>
</dbReference>
<feature type="domain" description="Pyrrolo-quinoline quinone repeat" evidence="2">
    <location>
        <begin position="181"/>
        <end position="354"/>
    </location>
</feature>
<proteinExistence type="predicted"/>
<dbReference type="Proteomes" id="UP000193964">
    <property type="component" value="Unassembled WGS sequence"/>
</dbReference>
<dbReference type="SUPFAM" id="SSF50998">
    <property type="entry name" value="Quinoprotein alcohol dehydrogenase-like"/>
    <property type="match status" value="1"/>
</dbReference>
<feature type="transmembrane region" description="Helical" evidence="1">
    <location>
        <begin position="6"/>
        <end position="22"/>
    </location>
</feature>
<keyword evidence="1" id="KW-0472">Membrane</keyword>
<feature type="transmembrane region" description="Helical" evidence="1">
    <location>
        <begin position="29"/>
        <end position="50"/>
    </location>
</feature>
<feature type="transmembrane region" description="Helical" evidence="1">
    <location>
        <begin position="100"/>
        <end position="120"/>
    </location>
</feature>
<dbReference type="InterPro" id="IPR015943">
    <property type="entry name" value="WD40/YVTN_repeat-like_dom_sf"/>
</dbReference>
<keyword evidence="1" id="KW-1133">Transmembrane helix</keyword>
<protein>
    <recommendedName>
        <fullName evidence="2">Pyrrolo-quinoline quinone repeat domain-containing protein</fullName>
    </recommendedName>
</protein>
<evidence type="ECO:0000313" key="3">
    <source>
        <dbReference type="EMBL" id="ORX11470.1"/>
    </source>
</evidence>
<gene>
    <name evidence="3" type="ORF">AWC31_32720</name>
</gene>
<comment type="caution">
    <text evidence="3">The sequence shown here is derived from an EMBL/GenBank/DDBJ whole genome shotgun (WGS) entry which is preliminary data.</text>
</comment>
<evidence type="ECO:0000256" key="1">
    <source>
        <dbReference type="SAM" id="Phobius"/>
    </source>
</evidence>
<sequence>MLAVVTTVIAVVLLILLGLTMFGRRPRRWLVPAVALVAVLIIGFCSRGLPTFYRSVMTEYPVSSAVPVGVAAWALAGLGAIAVLIAAVATSGESLSRKPLVAVGLILGLVTGFVATSIAVKAGNDARYIALTTADPTEIPAMPTSFGARQFTIQLSDSPVIDSQTDWMLRPAGAGFVVLTRGEVVAYASNGKARWKYERTGPGDNSVNALEVFDGGRTVVLYSEHQTVALDAVTGQTLWAEASPPLSVNAGSLWALGSYVPRQFPISRDSRNGRWNGFDARTGQQLWTFDEPDKSCQPAYGESARHAVGVYACEGRRVRLMSIDPVTGTPDWDIELPGPQPAADERNSVSIRPAGTGVAVTIEESTFVVDVDNHNVSALQPGQQVAATQNSSGAFLVTLSPYPFRYELRRMDGSVECRLPPDTHVGKTMAPLTNSPDLEYVVLQDQIVLDNTGGPAKVPNEIQVFDRADCARADQLPGVVTIGLLSAPGVTLVLRVDRAGAFVDGFQ</sequence>
<dbReference type="AlphaFoldDB" id="A0A1X2EZ25"/>
<dbReference type="Pfam" id="PF13360">
    <property type="entry name" value="PQQ_2"/>
    <property type="match status" value="1"/>
</dbReference>
<name>A0A1X2EZ25_9MYCO</name>
<evidence type="ECO:0000259" key="2">
    <source>
        <dbReference type="Pfam" id="PF13360"/>
    </source>
</evidence>